<dbReference type="AlphaFoldDB" id="A0A8T4HCU7"/>
<reference evidence="1" key="1">
    <citation type="submission" date="2021-03" db="EMBL/GenBank/DDBJ databases">
        <authorList>
            <person name="Lu T."/>
            <person name="Wang Q."/>
            <person name="Han X."/>
        </authorList>
    </citation>
    <scope>NUCLEOTIDE SEQUENCE</scope>
    <source>
        <strain evidence="1">WQ 2009</strain>
    </source>
</reference>
<accession>A0A8T4HCU7</accession>
<gene>
    <name evidence="1" type="ORF">J5U18_11225</name>
</gene>
<dbReference type="EMBL" id="JAGKSB010000013">
    <property type="protein sequence ID" value="MBP3944115.1"/>
    <property type="molecule type" value="Genomic_DNA"/>
</dbReference>
<sequence length="173" mass="19981">MSNFVTIKFVKAYREVVYYSVVVNGGEEDESLFEAFIQKYGITEKGKLNHILSWIREIGQIHGAQSYLFRAENDAEALPPLGVNRDPCYIENDKEISNPLRLYCHILNEHVVVLFGGGVKTAKTVQECANVRMPFYLANKLSKLIDKSIQKGEIDWDDDCRDILYEKEYILFY</sequence>
<proteinExistence type="predicted"/>
<protein>
    <submittedName>
        <fullName evidence="1">Uncharacterized protein</fullName>
    </submittedName>
</protein>
<evidence type="ECO:0000313" key="2">
    <source>
        <dbReference type="Proteomes" id="UP000679691"/>
    </source>
</evidence>
<name>A0A8T4HCU7_9SPHI</name>
<organism evidence="1 2">
    <name type="scientific">Rhinopithecimicrobium faecis</name>
    <dbReference type="NCBI Taxonomy" id="2820698"/>
    <lineage>
        <taxon>Bacteria</taxon>
        <taxon>Pseudomonadati</taxon>
        <taxon>Bacteroidota</taxon>
        <taxon>Sphingobacteriia</taxon>
        <taxon>Sphingobacteriales</taxon>
        <taxon>Sphingobacteriaceae</taxon>
        <taxon>Rhinopithecimicrobium</taxon>
    </lineage>
</organism>
<comment type="caution">
    <text evidence="1">The sequence shown here is derived from an EMBL/GenBank/DDBJ whole genome shotgun (WGS) entry which is preliminary data.</text>
</comment>
<keyword evidence="2" id="KW-1185">Reference proteome</keyword>
<dbReference type="Proteomes" id="UP000679691">
    <property type="component" value="Unassembled WGS sequence"/>
</dbReference>
<dbReference type="RefSeq" id="WP_353547619.1">
    <property type="nucleotide sequence ID" value="NZ_JAGKSB010000013.1"/>
</dbReference>
<evidence type="ECO:0000313" key="1">
    <source>
        <dbReference type="EMBL" id="MBP3944115.1"/>
    </source>
</evidence>